<dbReference type="SFLD" id="SFLDG01020">
    <property type="entry name" value="Terpene_Cyclase_Like_2"/>
    <property type="match status" value="1"/>
</dbReference>
<dbReference type="InterPro" id="IPR034686">
    <property type="entry name" value="Terpene_cyclase-like_2"/>
</dbReference>
<comment type="cofactor">
    <cofactor evidence="2">
        <name>Mg(2+)</name>
        <dbReference type="ChEBI" id="CHEBI:18420"/>
    </cofactor>
</comment>
<evidence type="ECO:0000313" key="4">
    <source>
        <dbReference type="Proteomes" id="UP001527866"/>
    </source>
</evidence>
<comment type="caution">
    <text evidence="3">The sequence shown here is derived from an EMBL/GenBank/DDBJ whole genome shotgun (WGS) entry which is preliminary data.</text>
</comment>
<accession>A0ABT4U8U9</accession>
<proteinExistence type="inferred from homology"/>
<dbReference type="PANTHER" id="PTHR35201:SF4">
    <property type="entry name" value="BETA-PINACENE SYNTHASE-RELATED"/>
    <property type="match status" value="1"/>
</dbReference>
<sequence>MAQPYVVPDLYRPYPARLNVNVQAARTRAKEWAKGAGMLVGDGGRAGGRWSESGFDAMDTGLLGAYAHPDASAAELELLTQWYTWLFFVTDHFRGERRSGAGGEGRDRLLDLIGPVGGAGGADGTGADGRHAASPRSAAETGLADLWPRTAAIAPESWTEGFAAATRALIRSIAEREGRSGGDIPHPLKLFADRRNSGAAAWATHLVGLVSPGALPDRVLRTRRFASLRACFADAAHLANDLYSYRKETEEEGRPDNAVLSVERYLHRSPQEAAELVNRVRTARMRRFEEMSATEAPAWVADHGLTPGECAAIAVTVKGLQDWHAGAVEWHERTARYRPTGTREPAAVHPPYSPPRLVIPSITSHPRPHSPTFVPPSLDHPFRLPPFEQPWPHRINPHVEAARREARTWARESGLLAPPLWTDATFTADDRPLFTALTRPDASAEEVCRAAKWDVCLMAIDDHFVTAYKTERDVPGARAFVERVPDLMPIAPSSPPPRSSPSPIEHAITSLWHETSADMPEALRHRFRSAVADFVGANLWELDNIVRGRPPDPVEHLEMRRATSGADLSIALMPGTPELDLPTAVLRSAPLRTMREAFADTAGIRNDIHSYRMETEKEGEVSNGVLAIERFLECGPQEAVDVAYAAFTAGIASFQEAEAALPRLFGRLAADAPTREAVHRYVEALKTWMAGANEWYRRTGRYTRRPTPP</sequence>
<dbReference type="EC" id="4.2.3.-" evidence="2"/>
<dbReference type="SFLD" id="SFLDS00005">
    <property type="entry name" value="Isoprenoid_Synthase_Type_I"/>
    <property type="match status" value="1"/>
</dbReference>
<keyword evidence="1 2" id="KW-0456">Lyase</keyword>
<dbReference type="Gene3D" id="1.10.600.10">
    <property type="entry name" value="Farnesyl Diphosphate Synthase"/>
    <property type="match status" value="2"/>
</dbReference>
<evidence type="ECO:0000313" key="3">
    <source>
        <dbReference type="EMBL" id="MDA2813362.1"/>
    </source>
</evidence>
<dbReference type="PANTHER" id="PTHR35201">
    <property type="entry name" value="TERPENE SYNTHASE"/>
    <property type="match status" value="1"/>
</dbReference>
<comment type="similarity">
    <text evidence="2">Belongs to the terpene synthase family.</text>
</comment>
<dbReference type="EMBL" id="JAQFWQ010000075">
    <property type="protein sequence ID" value="MDA2813362.1"/>
    <property type="molecule type" value="Genomic_DNA"/>
</dbReference>
<dbReference type="RefSeq" id="WP_270688329.1">
    <property type="nucleotide sequence ID" value="NZ_JAQFWQ010000075.1"/>
</dbReference>
<dbReference type="InterPro" id="IPR008949">
    <property type="entry name" value="Isoprenoid_synthase_dom_sf"/>
</dbReference>
<name>A0ABT4U8U9_9ACTN</name>
<feature type="non-terminal residue" evidence="3">
    <location>
        <position position="709"/>
    </location>
</feature>
<keyword evidence="2" id="KW-0460">Magnesium</keyword>
<evidence type="ECO:0000256" key="1">
    <source>
        <dbReference type="ARBA" id="ARBA00023239"/>
    </source>
</evidence>
<organism evidence="3 4">
    <name type="scientific">Nocardiopsis endophytica</name>
    <dbReference type="NCBI Taxonomy" id="3018445"/>
    <lineage>
        <taxon>Bacteria</taxon>
        <taxon>Bacillati</taxon>
        <taxon>Actinomycetota</taxon>
        <taxon>Actinomycetes</taxon>
        <taxon>Streptosporangiales</taxon>
        <taxon>Nocardiopsidaceae</taxon>
        <taxon>Nocardiopsis</taxon>
    </lineage>
</organism>
<gene>
    <name evidence="3" type="ORF">O4J56_22135</name>
</gene>
<keyword evidence="4" id="KW-1185">Reference proteome</keyword>
<evidence type="ECO:0000256" key="2">
    <source>
        <dbReference type="RuleBase" id="RU366034"/>
    </source>
</evidence>
<protein>
    <recommendedName>
        <fullName evidence="2">Terpene synthase</fullName>
        <ecNumber evidence="2">4.2.3.-</ecNumber>
    </recommendedName>
</protein>
<dbReference type="Pfam" id="PF19086">
    <property type="entry name" value="Terpene_syn_C_2"/>
    <property type="match status" value="2"/>
</dbReference>
<dbReference type="Proteomes" id="UP001527866">
    <property type="component" value="Unassembled WGS sequence"/>
</dbReference>
<keyword evidence="2" id="KW-0479">Metal-binding</keyword>
<reference evidence="3 4" key="1">
    <citation type="submission" date="2023-01" db="EMBL/GenBank/DDBJ databases">
        <title>Draft genome sequence of Nocardiopsis sp. RSe5-2 isolated from halophytes.</title>
        <authorList>
            <person name="Duangmal K."/>
            <person name="Chantavorakit T."/>
        </authorList>
    </citation>
    <scope>NUCLEOTIDE SEQUENCE [LARGE SCALE GENOMIC DNA]</scope>
    <source>
        <strain evidence="3 4">RSe5-2</strain>
    </source>
</reference>
<dbReference type="SUPFAM" id="SSF48576">
    <property type="entry name" value="Terpenoid synthases"/>
    <property type="match status" value="2"/>
</dbReference>